<comment type="catalytic activity">
    <reaction evidence="1">
        <text>L-tryptophan + O2 = N-formyl-L-kynurenine</text>
        <dbReference type="Rhea" id="RHEA:24536"/>
        <dbReference type="ChEBI" id="CHEBI:15379"/>
        <dbReference type="ChEBI" id="CHEBI:57912"/>
        <dbReference type="ChEBI" id="CHEBI:58629"/>
        <dbReference type="EC" id="1.13.11.11"/>
    </reaction>
</comment>
<dbReference type="Pfam" id="PF03301">
    <property type="entry name" value="Trp_dioxygenase"/>
    <property type="match status" value="2"/>
</dbReference>
<dbReference type="Gene3D" id="1.20.58.480">
    <property type="match status" value="1"/>
</dbReference>
<keyword evidence="3" id="KW-1185">Reference proteome</keyword>
<protein>
    <recommendedName>
        <fullName evidence="1">Tryptophan 2,3-dioxygenase</fullName>
        <shortName evidence="1">TDO</shortName>
        <ecNumber evidence="1">1.13.11.11</ecNumber>
    </recommendedName>
    <alternativeName>
        <fullName evidence="1">Tryptamin 2,3-dioxygenase</fullName>
    </alternativeName>
    <alternativeName>
        <fullName evidence="1">Tryptophan oxygenase</fullName>
        <shortName evidence="1">TO</shortName>
        <shortName evidence="1">TRPO</shortName>
    </alternativeName>
    <alternativeName>
        <fullName evidence="1">Tryptophan pyrrolase</fullName>
    </alternativeName>
    <alternativeName>
        <fullName evidence="1">Tryptophanase</fullName>
    </alternativeName>
</protein>
<dbReference type="HAMAP" id="MF_01972">
    <property type="entry name" value="T23O"/>
    <property type="match status" value="1"/>
</dbReference>
<keyword evidence="1" id="KW-0823">Tryptophan catabolism</keyword>
<sequence>MALSYGDYLKVDELISLQQPLSKGPNGPEHDELLFITIHQAYELWFKQLLHEIDHLMVLFAEDEKFRCLHTLKRIRTIFKTLVQQVDILETLSPLEFSSFREFLDTASGFQSFQFRELEFLLGVKNPAKMKPYPEGSKAFVGLTKRLKAPSLWDAFLAFLSRRGFAVPLDVMKRDVSEPIKSDSELQDLLIMIYQTEPLLSEIMEALVDIDEGLQEWRYRHVKMVERTIGMKPGTGGSSGAEYLRSTLFAPLYPDLWNIRYRL</sequence>
<organism evidence="2 3">
    <name type="scientific">Simiduia curdlanivorans</name>
    <dbReference type="NCBI Taxonomy" id="1492769"/>
    <lineage>
        <taxon>Bacteria</taxon>
        <taxon>Pseudomonadati</taxon>
        <taxon>Pseudomonadota</taxon>
        <taxon>Gammaproteobacteria</taxon>
        <taxon>Cellvibrionales</taxon>
        <taxon>Cellvibrionaceae</taxon>
        <taxon>Simiduia</taxon>
    </lineage>
</organism>
<keyword evidence="1" id="KW-0349">Heme</keyword>
<reference evidence="3" key="1">
    <citation type="journal article" date="2019" name="Int. J. Syst. Evol. Microbiol.">
        <title>The Global Catalogue of Microorganisms (GCM) 10K type strain sequencing project: providing services to taxonomists for standard genome sequencing and annotation.</title>
        <authorList>
            <consortium name="The Broad Institute Genomics Platform"/>
            <consortium name="The Broad Institute Genome Sequencing Center for Infectious Disease"/>
            <person name="Wu L."/>
            <person name="Ma J."/>
        </authorList>
    </citation>
    <scope>NUCLEOTIDE SEQUENCE [LARGE SCALE GENOMIC DNA]</scope>
    <source>
        <strain evidence="3">CECT 8570</strain>
    </source>
</reference>
<evidence type="ECO:0000256" key="1">
    <source>
        <dbReference type="HAMAP-Rule" id="MF_01972"/>
    </source>
</evidence>
<keyword evidence="1" id="KW-0223">Dioxygenase</keyword>
<proteinExistence type="inferred from homology"/>
<comment type="similarity">
    <text evidence="1">Belongs to the tryptophan 2,3-dioxygenase family.</text>
</comment>
<evidence type="ECO:0000313" key="2">
    <source>
        <dbReference type="EMBL" id="MFC4363001.1"/>
    </source>
</evidence>
<comment type="subunit">
    <text evidence="1">Homotetramer.</text>
</comment>
<comment type="pathway">
    <text evidence="1">Amino-acid degradation; L-tryptophan degradation via kynurenine pathway; L-kynurenine from L-tryptophan: step 1/2.</text>
</comment>
<dbReference type="InterPro" id="IPR004981">
    <property type="entry name" value="Trp_2_3_dOase"/>
</dbReference>
<evidence type="ECO:0000313" key="3">
    <source>
        <dbReference type="Proteomes" id="UP001595840"/>
    </source>
</evidence>
<accession>A0ABV8V532</accession>
<feature type="binding site" evidence="1">
    <location>
        <begin position="35"/>
        <end position="39"/>
    </location>
    <ligand>
        <name>substrate</name>
    </ligand>
</feature>
<dbReference type="PANTHER" id="PTHR10138">
    <property type="entry name" value="TRYPTOPHAN 2,3-DIOXYGENASE"/>
    <property type="match status" value="1"/>
</dbReference>
<dbReference type="SUPFAM" id="SSF140959">
    <property type="entry name" value="Indolic compounds 2,3-dioxygenase-like"/>
    <property type="match status" value="1"/>
</dbReference>
<dbReference type="PANTHER" id="PTHR10138:SF0">
    <property type="entry name" value="TRYPTOPHAN 2,3-DIOXYGENASE"/>
    <property type="match status" value="1"/>
</dbReference>
<dbReference type="EC" id="1.13.11.11" evidence="1"/>
<gene>
    <name evidence="1" type="primary">kynA</name>
    <name evidence="2" type="ORF">ACFOX3_11860</name>
</gene>
<feature type="binding site" description="axial binding residue" evidence="1">
    <location>
        <position position="221"/>
    </location>
    <ligand>
        <name>heme</name>
        <dbReference type="ChEBI" id="CHEBI:30413"/>
    </ligand>
    <ligandPart>
        <name>Fe</name>
        <dbReference type="ChEBI" id="CHEBI:18248"/>
    </ligandPart>
</feature>
<dbReference type="RefSeq" id="WP_290265311.1">
    <property type="nucleotide sequence ID" value="NZ_JAUFQG010000006.1"/>
</dbReference>
<dbReference type="EMBL" id="JBHSCX010000014">
    <property type="protein sequence ID" value="MFC4363001.1"/>
    <property type="molecule type" value="Genomic_DNA"/>
</dbReference>
<keyword evidence="1" id="KW-0479">Metal-binding</keyword>
<keyword evidence="1" id="KW-0408">Iron</keyword>
<keyword evidence="1" id="KW-0560">Oxidoreductase</keyword>
<comment type="caution">
    <text evidence="2">The sequence shown here is derived from an EMBL/GenBank/DDBJ whole genome shotgun (WGS) entry which is preliminary data.</text>
</comment>
<name>A0ABV8V532_9GAMM</name>
<feature type="binding site" evidence="1">
    <location>
        <position position="235"/>
    </location>
    <ligand>
        <name>substrate</name>
    </ligand>
</feature>
<dbReference type="InterPro" id="IPR037217">
    <property type="entry name" value="Trp/Indoleamine_2_3_dOase-like"/>
</dbReference>
<dbReference type="Proteomes" id="UP001595840">
    <property type="component" value="Unassembled WGS sequence"/>
</dbReference>
<feature type="binding site" evidence="1">
    <location>
        <position position="101"/>
    </location>
    <ligand>
        <name>substrate</name>
    </ligand>
</feature>
<comment type="caution">
    <text evidence="1">Lacks conserved residue(s) required for the propagation of feature annotation.</text>
</comment>
<comment type="function">
    <text evidence="1">Heme-dependent dioxygenase that catalyzes the oxidative cleavage of the L-tryptophan (L-Trp) pyrrole ring and converts L-tryptophan to N-formyl-L-kynurenine. Catalyzes the oxidative cleavage of the indole moiety.</text>
</comment>
<comment type="cofactor">
    <cofactor evidence="1">
        <name>heme</name>
        <dbReference type="ChEBI" id="CHEBI:30413"/>
    </cofactor>
    <text evidence="1">Binds 1 heme group per subunit.</text>
</comment>